<gene>
    <name evidence="2" type="ORF">POVWA2_058750</name>
</gene>
<reference evidence="3" key="1">
    <citation type="submission" date="2016-05" db="EMBL/GenBank/DDBJ databases">
        <authorList>
            <person name="Naeem Raeece"/>
        </authorList>
    </citation>
    <scope>NUCLEOTIDE SEQUENCE [LARGE SCALE GENOMIC DNA]</scope>
</reference>
<name>A0A1A9A0L0_PLAOA</name>
<proteinExistence type="predicted"/>
<dbReference type="Proteomes" id="UP000078550">
    <property type="component" value="Unassembled WGS sequence"/>
</dbReference>
<dbReference type="EMBL" id="FLRE01000196">
    <property type="protein sequence ID" value="SBT49731.1"/>
    <property type="molecule type" value="Genomic_DNA"/>
</dbReference>
<sequence>MLAVNNFAETASPVQHFKDFSCVNVHRIQPAEDHVELVKNHNECFLKNGSTLEKTPKGGVLQTNKKKKKKKKKKKCIEGG</sequence>
<dbReference type="AlphaFoldDB" id="A0A1A9A0L0"/>
<evidence type="ECO:0000313" key="3">
    <source>
        <dbReference type="Proteomes" id="UP000078550"/>
    </source>
</evidence>
<feature type="compositionally biased region" description="Basic residues" evidence="1">
    <location>
        <begin position="64"/>
        <end position="80"/>
    </location>
</feature>
<feature type="region of interest" description="Disordered" evidence="1">
    <location>
        <begin position="55"/>
        <end position="80"/>
    </location>
</feature>
<evidence type="ECO:0000256" key="1">
    <source>
        <dbReference type="SAM" id="MobiDB-lite"/>
    </source>
</evidence>
<organism evidence="2 3">
    <name type="scientific">Plasmodium ovale wallikeri</name>
    <dbReference type="NCBI Taxonomy" id="864142"/>
    <lineage>
        <taxon>Eukaryota</taxon>
        <taxon>Sar</taxon>
        <taxon>Alveolata</taxon>
        <taxon>Apicomplexa</taxon>
        <taxon>Aconoidasida</taxon>
        <taxon>Haemosporida</taxon>
        <taxon>Plasmodiidae</taxon>
        <taxon>Plasmodium</taxon>
        <taxon>Plasmodium (Plasmodium)</taxon>
    </lineage>
</organism>
<accession>A0A1A9A0L0</accession>
<protein>
    <submittedName>
        <fullName evidence="2">Uncharacterized protein</fullName>
    </submittedName>
</protein>
<evidence type="ECO:0000313" key="2">
    <source>
        <dbReference type="EMBL" id="SBT49731.1"/>
    </source>
</evidence>